<dbReference type="GO" id="GO:0007234">
    <property type="term" value="P:osmosensory signaling via phosphorelay pathway"/>
    <property type="evidence" value="ECO:0007669"/>
    <property type="project" value="TreeGrafter"/>
</dbReference>
<dbReference type="Pfam" id="PF02518">
    <property type="entry name" value="HATPase_c"/>
    <property type="match status" value="1"/>
</dbReference>
<dbReference type="SUPFAM" id="SSF47384">
    <property type="entry name" value="Homodimeric domain of signal transducing histidine kinase"/>
    <property type="match status" value="1"/>
</dbReference>
<dbReference type="SMART" id="SM00387">
    <property type="entry name" value="HATPase_c"/>
    <property type="match status" value="1"/>
</dbReference>
<dbReference type="EMBL" id="JRLX01000005">
    <property type="protein sequence ID" value="KGO87360.1"/>
    <property type="molecule type" value="Genomic_DNA"/>
</dbReference>
<proteinExistence type="predicted"/>
<keyword evidence="4" id="KW-0808">Transferase</keyword>
<keyword evidence="5 8" id="KW-0418">Kinase</keyword>
<name>A0A0A2MGC1_9FLAO</name>
<feature type="coiled-coil region" evidence="6">
    <location>
        <begin position="50"/>
        <end position="130"/>
    </location>
</feature>
<dbReference type="GO" id="GO:0030295">
    <property type="term" value="F:protein kinase activator activity"/>
    <property type="evidence" value="ECO:0007669"/>
    <property type="project" value="TreeGrafter"/>
</dbReference>
<dbReference type="SMART" id="SM00388">
    <property type="entry name" value="HisKA"/>
    <property type="match status" value="1"/>
</dbReference>
<feature type="domain" description="Histidine kinase" evidence="7">
    <location>
        <begin position="133"/>
        <end position="342"/>
    </location>
</feature>
<dbReference type="InterPro" id="IPR003661">
    <property type="entry name" value="HisK_dim/P_dom"/>
</dbReference>
<reference evidence="8 9" key="1">
    <citation type="submission" date="2013-09" db="EMBL/GenBank/DDBJ databases">
        <authorList>
            <person name="Zeng Z."/>
            <person name="Chen C."/>
        </authorList>
    </citation>
    <scope>NUCLEOTIDE SEQUENCE [LARGE SCALE GENOMIC DNA]</scope>
    <source>
        <strain evidence="8 9">WB 3.3-2</strain>
    </source>
</reference>
<dbReference type="RefSeq" id="WP_020213443.1">
    <property type="nucleotide sequence ID" value="NZ_JRLX01000005.1"/>
</dbReference>
<comment type="caution">
    <text evidence="8">The sequence shown here is derived from an EMBL/GenBank/DDBJ whole genome shotgun (WGS) entry which is preliminary data.</text>
</comment>
<evidence type="ECO:0000256" key="2">
    <source>
        <dbReference type="ARBA" id="ARBA00012438"/>
    </source>
</evidence>
<evidence type="ECO:0000259" key="7">
    <source>
        <dbReference type="PROSITE" id="PS50109"/>
    </source>
</evidence>
<dbReference type="eggNOG" id="COG4251">
    <property type="taxonomic scope" value="Bacteria"/>
</dbReference>
<evidence type="ECO:0000256" key="3">
    <source>
        <dbReference type="ARBA" id="ARBA00022553"/>
    </source>
</evidence>
<dbReference type="CDD" id="cd00082">
    <property type="entry name" value="HisKA"/>
    <property type="match status" value="1"/>
</dbReference>
<dbReference type="Gene3D" id="1.10.287.130">
    <property type="match status" value="1"/>
</dbReference>
<comment type="catalytic activity">
    <reaction evidence="1">
        <text>ATP + protein L-histidine = ADP + protein N-phospho-L-histidine.</text>
        <dbReference type="EC" id="2.7.13.3"/>
    </reaction>
</comment>
<dbReference type="InterPro" id="IPR003594">
    <property type="entry name" value="HATPase_dom"/>
</dbReference>
<gene>
    <name evidence="8" type="ORF">Q765_06765</name>
</gene>
<dbReference type="FunFam" id="3.30.565.10:FF:000006">
    <property type="entry name" value="Sensor histidine kinase WalK"/>
    <property type="match status" value="1"/>
</dbReference>
<accession>A0A0A2MGC1</accession>
<evidence type="ECO:0000313" key="9">
    <source>
        <dbReference type="Proteomes" id="UP000030152"/>
    </source>
</evidence>
<dbReference type="STRING" id="1121895.GCA_000378485_02280"/>
<dbReference type="InterPro" id="IPR004358">
    <property type="entry name" value="Sig_transdc_His_kin-like_C"/>
</dbReference>
<dbReference type="InterPro" id="IPR050351">
    <property type="entry name" value="BphY/WalK/GraS-like"/>
</dbReference>
<keyword evidence="9" id="KW-1185">Reference proteome</keyword>
<dbReference type="GO" id="GO:0000155">
    <property type="term" value="F:phosphorelay sensor kinase activity"/>
    <property type="evidence" value="ECO:0007669"/>
    <property type="project" value="InterPro"/>
</dbReference>
<dbReference type="EC" id="2.7.13.3" evidence="2"/>
<keyword evidence="6" id="KW-0175">Coiled coil</keyword>
<dbReference type="InterPro" id="IPR036097">
    <property type="entry name" value="HisK_dim/P_sf"/>
</dbReference>
<dbReference type="Proteomes" id="UP000030152">
    <property type="component" value="Unassembled WGS sequence"/>
</dbReference>
<dbReference type="GO" id="GO:0000156">
    <property type="term" value="F:phosphorelay response regulator activity"/>
    <property type="evidence" value="ECO:0007669"/>
    <property type="project" value="TreeGrafter"/>
</dbReference>
<dbReference type="Pfam" id="PF00512">
    <property type="entry name" value="HisKA"/>
    <property type="match status" value="1"/>
</dbReference>
<evidence type="ECO:0000256" key="1">
    <source>
        <dbReference type="ARBA" id="ARBA00000085"/>
    </source>
</evidence>
<dbReference type="PROSITE" id="PS50109">
    <property type="entry name" value="HIS_KIN"/>
    <property type="match status" value="1"/>
</dbReference>
<dbReference type="SUPFAM" id="SSF55874">
    <property type="entry name" value="ATPase domain of HSP90 chaperone/DNA topoisomerase II/histidine kinase"/>
    <property type="match status" value="1"/>
</dbReference>
<dbReference type="OrthoDB" id="9811889at2"/>
<dbReference type="InterPro" id="IPR005467">
    <property type="entry name" value="His_kinase_dom"/>
</dbReference>
<evidence type="ECO:0000256" key="5">
    <source>
        <dbReference type="ARBA" id="ARBA00022777"/>
    </source>
</evidence>
<dbReference type="Gene3D" id="3.30.565.10">
    <property type="entry name" value="Histidine kinase-like ATPase, C-terminal domain"/>
    <property type="match status" value="1"/>
</dbReference>
<evidence type="ECO:0000256" key="6">
    <source>
        <dbReference type="SAM" id="Coils"/>
    </source>
</evidence>
<evidence type="ECO:0000256" key="4">
    <source>
        <dbReference type="ARBA" id="ARBA00022679"/>
    </source>
</evidence>
<dbReference type="PANTHER" id="PTHR42878:SF15">
    <property type="entry name" value="BACTERIOPHYTOCHROME"/>
    <property type="match status" value="1"/>
</dbReference>
<dbReference type="InterPro" id="IPR036890">
    <property type="entry name" value="HATPase_C_sf"/>
</dbReference>
<keyword evidence="3" id="KW-0597">Phosphoprotein</keyword>
<sequence>MNSLLRRQIKKHLTGEQLPAVEQFLTAVSESYTTYDDHIAMLQRAIKLSSDELYEANHKLREEAKSLKEINKNLEFILASMNLNNNPDELAEFNAIEHIRQQSEEIIRINAQREDLLKSLEVQNQELNEYAHVVSHDLKSPLRSINALINWIIEDNKDKLDEESSKSLNLILFNVEKMDLLIKGILDYSSIDRLESENRLVDFNDMVDEILRTIDMPESIKVKINNELPAMYGNFFRFRQLFQNLIENSIKYNDKEIGLIEIGYTARENEVEFYVKDNGRGIPAAYFDKIFNVFTKLDSKDQSSGIGLSIVKKIVNFYGGKIWVESTEGKETTFFFTLVGIDGV</sequence>
<evidence type="ECO:0000313" key="8">
    <source>
        <dbReference type="EMBL" id="KGO87360.1"/>
    </source>
</evidence>
<dbReference type="PRINTS" id="PR00344">
    <property type="entry name" value="BCTRLSENSOR"/>
</dbReference>
<dbReference type="PANTHER" id="PTHR42878">
    <property type="entry name" value="TWO-COMPONENT HISTIDINE KINASE"/>
    <property type="match status" value="1"/>
</dbReference>
<protein>
    <recommendedName>
        <fullName evidence="2">histidine kinase</fullName>
        <ecNumber evidence="2">2.7.13.3</ecNumber>
    </recommendedName>
</protein>
<dbReference type="AlphaFoldDB" id="A0A0A2MGC1"/>
<organism evidence="8 9">
    <name type="scientific">Flavobacterium rivuli WB 3.3-2 = DSM 21788</name>
    <dbReference type="NCBI Taxonomy" id="1121895"/>
    <lineage>
        <taxon>Bacteria</taxon>
        <taxon>Pseudomonadati</taxon>
        <taxon>Bacteroidota</taxon>
        <taxon>Flavobacteriia</taxon>
        <taxon>Flavobacteriales</taxon>
        <taxon>Flavobacteriaceae</taxon>
        <taxon>Flavobacterium</taxon>
    </lineage>
</organism>